<name>A0ABR6EF27_9ACTN</name>
<proteinExistence type="predicted"/>
<protein>
    <recommendedName>
        <fullName evidence="4">Secreted protein</fullName>
    </recommendedName>
</protein>
<feature type="chain" id="PRO_5046775002" description="Secreted protein" evidence="1">
    <location>
        <begin position="24"/>
        <end position="97"/>
    </location>
</feature>
<evidence type="ECO:0000313" key="3">
    <source>
        <dbReference type="Proteomes" id="UP000766698"/>
    </source>
</evidence>
<sequence>MRLRAFVISAVISALSTVRTLLADLADLVGTARATPAPRWGVKASGCAATRPAPGRLTQPGGGSAYRGRACADVPLNRLRCAAHRHGQEGREDGQHL</sequence>
<evidence type="ECO:0008006" key="4">
    <source>
        <dbReference type="Google" id="ProtNLM"/>
    </source>
</evidence>
<dbReference type="EMBL" id="WMLF01000112">
    <property type="protein sequence ID" value="MBB1243948.1"/>
    <property type="molecule type" value="Genomic_DNA"/>
</dbReference>
<comment type="caution">
    <text evidence="2">The sequence shown here is derived from an EMBL/GenBank/DDBJ whole genome shotgun (WGS) entry which is preliminary data.</text>
</comment>
<reference evidence="3" key="1">
    <citation type="journal article" date="2020" name="Syst. Appl. Microbiol.">
        <title>Streptomyces alkaliterrae sp. nov., isolated from an alkaline soil, and emended descriptions of Streptomyces alkaliphilus, Streptomyces calidiresistens and Streptomyces durbertensis.</title>
        <authorList>
            <person name="Swiecimska M."/>
            <person name="Golinska P."/>
            <person name="Nouioui I."/>
            <person name="Wypij M."/>
            <person name="Rai M."/>
            <person name="Sangal V."/>
            <person name="Goodfellow M."/>
        </authorList>
    </citation>
    <scope>NUCLEOTIDE SEQUENCE [LARGE SCALE GENOMIC DNA]</scope>
    <source>
        <strain evidence="3">DSM 104538</strain>
    </source>
</reference>
<dbReference type="RefSeq" id="WP_182855308.1">
    <property type="nucleotide sequence ID" value="NZ_WMLF01000112.1"/>
</dbReference>
<evidence type="ECO:0000313" key="2">
    <source>
        <dbReference type="EMBL" id="MBB1243948.1"/>
    </source>
</evidence>
<gene>
    <name evidence="2" type="ORF">GL263_10325</name>
</gene>
<feature type="signal peptide" evidence="1">
    <location>
        <begin position="1"/>
        <end position="23"/>
    </location>
</feature>
<dbReference type="Proteomes" id="UP000766698">
    <property type="component" value="Unassembled WGS sequence"/>
</dbReference>
<keyword evidence="3" id="KW-1185">Reference proteome</keyword>
<keyword evidence="1" id="KW-0732">Signal</keyword>
<evidence type="ECO:0000256" key="1">
    <source>
        <dbReference type="SAM" id="SignalP"/>
    </source>
</evidence>
<accession>A0ABR6EF27</accession>
<organism evidence="2 3">
    <name type="scientific">Streptomyces durbertensis</name>
    <dbReference type="NCBI Taxonomy" id="2448886"/>
    <lineage>
        <taxon>Bacteria</taxon>
        <taxon>Bacillati</taxon>
        <taxon>Actinomycetota</taxon>
        <taxon>Actinomycetes</taxon>
        <taxon>Kitasatosporales</taxon>
        <taxon>Streptomycetaceae</taxon>
        <taxon>Streptomyces</taxon>
    </lineage>
</organism>